<dbReference type="SUPFAM" id="SSF56563">
    <property type="entry name" value="Major capsid protein gp5"/>
    <property type="match status" value="1"/>
</dbReference>
<feature type="domain" description="Phage capsid-like C-terminal" evidence="2">
    <location>
        <begin position="123"/>
        <end position="389"/>
    </location>
</feature>
<evidence type="ECO:0000256" key="1">
    <source>
        <dbReference type="ARBA" id="ARBA00004328"/>
    </source>
</evidence>
<dbReference type="NCBIfam" id="TIGR01554">
    <property type="entry name" value="major_cap_HK97"/>
    <property type="match status" value="1"/>
</dbReference>
<dbReference type="Gene3D" id="3.30.2400.10">
    <property type="entry name" value="Major capsid protein gp5"/>
    <property type="match status" value="1"/>
</dbReference>
<dbReference type="EMBL" id="OCNJ01000006">
    <property type="protein sequence ID" value="SOD97025.1"/>
    <property type="molecule type" value="Genomic_DNA"/>
</dbReference>
<proteinExistence type="predicted"/>
<evidence type="ECO:0000313" key="4">
    <source>
        <dbReference type="Proteomes" id="UP000219621"/>
    </source>
</evidence>
<dbReference type="Proteomes" id="UP000219621">
    <property type="component" value="Unassembled WGS sequence"/>
</dbReference>
<name>A0A286GN99_9PROT</name>
<organism evidence="3 4">
    <name type="scientific">Caenispirillum bisanense</name>
    <dbReference type="NCBI Taxonomy" id="414052"/>
    <lineage>
        <taxon>Bacteria</taxon>
        <taxon>Pseudomonadati</taxon>
        <taxon>Pseudomonadota</taxon>
        <taxon>Alphaproteobacteria</taxon>
        <taxon>Rhodospirillales</taxon>
        <taxon>Novispirillaceae</taxon>
        <taxon>Caenispirillum</taxon>
    </lineage>
</organism>
<dbReference type="InterPro" id="IPR024455">
    <property type="entry name" value="Phage_capsid"/>
</dbReference>
<accession>A0A286GN99</accession>
<dbReference type="InterPro" id="IPR054612">
    <property type="entry name" value="Phage_capsid-like_C"/>
</dbReference>
<evidence type="ECO:0000259" key="2">
    <source>
        <dbReference type="Pfam" id="PF05065"/>
    </source>
</evidence>
<keyword evidence="4" id="KW-1185">Reference proteome</keyword>
<comment type="subcellular location">
    <subcellularLocation>
        <location evidence="1">Virion</location>
    </subcellularLocation>
</comment>
<sequence length="393" mass="41219">MENENKTEAVADAKRNEIADIANHFGVSVEEFRKFVAAREQGTANEIRSTANIGLSTREAQSYSISRALEGLVDASKRGFEWEVSAAAASGKENTRGGLVIPMDVLSRTMSTAANAGGEFVPTVHGSLIDMLYANTVIKRLGATVFPAVAGTSFPVITSGANVGFVGELSTTAASTPGTDSRKTQLRTVDGTVRISRALLKQSRPSLDSWIQSHLAREIAVKIDHTVIEGSGTGDVPAGLLNKAGIPVHAIGANGGAITWADVVALESMVSHANAGFGSLGYLTNAKVVGAMKTTQKASGTGMIYEGGNLNGYTLASTSLVPADLTKGTGTNLSAMVFGNFADVYLAEFGSLEIVADPYTAMGTQEYVFRAFFDCDFVFAHDESFAVIKDIIA</sequence>
<dbReference type="AlphaFoldDB" id="A0A286GN99"/>
<gene>
    <name evidence="3" type="ORF">SAMN05421508_106213</name>
</gene>
<reference evidence="3 4" key="1">
    <citation type="submission" date="2017-09" db="EMBL/GenBank/DDBJ databases">
        <authorList>
            <person name="Ehlers B."/>
            <person name="Leendertz F.H."/>
        </authorList>
    </citation>
    <scope>NUCLEOTIDE SEQUENCE [LARGE SCALE GENOMIC DNA]</scope>
    <source>
        <strain evidence="3 4">USBA 140</strain>
    </source>
</reference>
<dbReference type="Pfam" id="PF05065">
    <property type="entry name" value="Phage_capsid"/>
    <property type="match status" value="1"/>
</dbReference>
<protein>
    <submittedName>
        <fullName evidence="3">Phage major capsid protein, HK97 family</fullName>
    </submittedName>
</protein>
<evidence type="ECO:0000313" key="3">
    <source>
        <dbReference type="EMBL" id="SOD97025.1"/>
    </source>
</evidence>